<evidence type="ECO:0000313" key="3">
    <source>
        <dbReference type="EMBL" id="KAF2650031.1"/>
    </source>
</evidence>
<dbReference type="OrthoDB" id="194358at2759"/>
<evidence type="ECO:0000259" key="2">
    <source>
        <dbReference type="Pfam" id="PF24883"/>
    </source>
</evidence>
<feature type="non-terminal residue" evidence="3">
    <location>
        <position position="335"/>
    </location>
</feature>
<sequence length="335" mass="38812">MRSIETHPGLYKLLHKWAGDNKVITATYYFWSAGQLLEKSVMGLLRSLLHQSLLQHPGLLEWVFPIDAPEWSMASADYEFTVLKLREAFKRMLNHGVRLQLRFFFLIDGLDEIDQREKKEDESDLKGQHALIELVRDFSEYPILRVCLSSRPWNIFEKEYGCEGRSHLQLHKITRNDIETYTRGTLEKDMAFQELIERDKSFKYGQLVNEILDAANGVFLWVQLAVRNLLSGIDDGNGLYELQERLHTLPFDLHKMYDHILSTVEPEYLELAGRYLLMAASDTTHDLGLMVFLYSGKQESAMLTKHESLTLEEYVHAHISMGKKINACCKGLLEV</sequence>
<reference evidence="3" key="1">
    <citation type="journal article" date="2020" name="Stud. Mycol.">
        <title>101 Dothideomycetes genomes: a test case for predicting lifestyles and emergence of pathogens.</title>
        <authorList>
            <person name="Haridas S."/>
            <person name="Albert R."/>
            <person name="Binder M."/>
            <person name="Bloem J."/>
            <person name="Labutti K."/>
            <person name="Salamov A."/>
            <person name="Andreopoulos B."/>
            <person name="Baker S."/>
            <person name="Barry K."/>
            <person name="Bills G."/>
            <person name="Bluhm B."/>
            <person name="Cannon C."/>
            <person name="Castanera R."/>
            <person name="Culley D."/>
            <person name="Daum C."/>
            <person name="Ezra D."/>
            <person name="Gonzalez J."/>
            <person name="Henrissat B."/>
            <person name="Kuo A."/>
            <person name="Liang C."/>
            <person name="Lipzen A."/>
            <person name="Lutzoni F."/>
            <person name="Magnuson J."/>
            <person name="Mondo S."/>
            <person name="Nolan M."/>
            <person name="Ohm R."/>
            <person name="Pangilinan J."/>
            <person name="Park H.-J."/>
            <person name="Ramirez L."/>
            <person name="Alfaro M."/>
            <person name="Sun H."/>
            <person name="Tritt A."/>
            <person name="Yoshinaga Y."/>
            <person name="Zwiers L.-H."/>
            <person name="Turgeon B."/>
            <person name="Goodwin S."/>
            <person name="Spatafora J."/>
            <person name="Crous P."/>
            <person name="Grigoriev I."/>
        </authorList>
    </citation>
    <scope>NUCLEOTIDE SEQUENCE</scope>
    <source>
        <strain evidence="3">CBS 122681</strain>
    </source>
</reference>
<accession>A0A6A6SSQ3</accession>
<dbReference type="PANTHER" id="PTHR10039:SF5">
    <property type="entry name" value="NACHT DOMAIN-CONTAINING PROTEIN"/>
    <property type="match status" value="1"/>
</dbReference>
<dbReference type="Pfam" id="PF24883">
    <property type="entry name" value="NPHP3_N"/>
    <property type="match status" value="1"/>
</dbReference>
<evidence type="ECO:0000256" key="1">
    <source>
        <dbReference type="ARBA" id="ARBA00022737"/>
    </source>
</evidence>
<dbReference type="EMBL" id="MU004470">
    <property type="protein sequence ID" value="KAF2650031.1"/>
    <property type="molecule type" value="Genomic_DNA"/>
</dbReference>
<proteinExistence type="predicted"/>
<evidence type="ECO:0000313" key="4">
    <source>
        <dbReference type="Proteomes" id="UP000799324"/>
    </source>
</evidence>
<dbReference type="InterPro" id="IPR056884">
    <property type="entry name" value="NPHP3-like_N"/>
</dbReference>
<name>A0A6A6SSQ3_9PLEO</name>
<organism evidence="3 4">
    <name type="scientific">Lophiostoma macrostomum CBS 122681</name>
    <dbReference type="NCBI Taxonomy" id="1314788"/>
    <lineage>
        <taxon>Eukaryota</taxon>
        <taxon>Fungi</taxon>
        <taxon>Dikarya</taxon>
        <taxon>Ascomycota</taxon>
        <taxon>Pezizomycotina</taxon>
        <taxon>Dothideomycetes</taxon>
        <taxon>Pleosporomycetidae</taxon>
        <taxon>Pleosporales</taxon>
        <taxon>Lophiostomataceae</taxon>
        <taxon>Lophiostoma</taxon>
    </lineage>
</organism>
<protein>
    <recommendedName>
        <fullName evidence="2">Nephrocystin 3-like N-terminal domain-containing protein</fullName>
    </recommendedName>
</protein>
<dbReference type="PANTHER" id="PTHR10039">
    <property type="entry name" value="AMELOGENIN"/>
    <property type="match status" value="1"/>
</dbReference>
<gene>
    <name evidence="3" type="ORF">K491DRAFT_609623</name>
</gene>
<keyword evidence="1" id="KW-0677">Repeat</keyword>
<dbReference type="AlphaFoldDB" id="A0A6A6SSQ3"/>
<keyword evidence="4" id="KW-1185">Reference proteome</keyword>
<dbReference type="Proteomes" id="UP000799324">
    <property type="component" value="Unassembled WGS sequence"/>
</dbReference>
<feature type="domain" description="Nephrocystin 3-like N-terminal" evidence="2">
    <location>
        <begin position="25"/>
        <end position="151"/>
    </location>
</feature>